<dbReference type="EMBL" id="SHKX01000013">
    <property type="protein sequence ID" value="RZU38453.1"/>
    <property type="molecule type" value="Genomic_DNA"/>
</dbReference>
<dbReference type="Gene3D" id="3.90.180.10">
    <property type="entry name" value="Medium-chain alcohol dehydrogenases, catalytic domain"/>
    <property type="match status" value="2"/>
</dbReference>
<dbReference type="SUPFAM" id="SSF50129">
    <property type="entry name" value="GroES-like"/>
    <property type="match status" value="1"/>
</dbReference>
<evidence type="ECO:0000256" key="1">
    <source>
        <dbReference type="ARBA" id="ARBA00023002"/>
    </source>
</evidence>
<organism evidence="4 5">
    <name type="scientific">Fluviicoccus keumensis</name>
    <dbReference type="NCBI Taxonomy" id="1435465"/>
    <lineage>
        <taxon>Bacteria</taxon>
        <taxon>Pseudomonadati</taxon>
        <taxon>Pseudomonadota</taxon>
        <taxon>Gammaproteobacteria</taxon>
        <taxon>Moraxellales</taxon>
        <taxon>Moraxellaceae</taxon>
        <taxon>Fluviicoccus</taxon>
    </lineage>
</organism>
<evidence type="ECO:0000259" key="2">
    <source>
        <dbReference type="Pfam" id="PF00107"/>
    </source>
</evidence>
<protein>
    <submittedName>
        <fullName evidence="4">Threonine dehydrogenase-like Zn-dependent dehydrogenase</fullName>
    </submittedName>
</protein>
<dbReference type="RefSeq" id="WP_130414044.1">
    <property type="nucleotide sequence ID" value="NZ_SHKX01000013.1"/>
</dbReference>
<dbReference type="InterPro" id="IPR036291">
    <property type="entry name" value="NAD(P)-bd_dom_sf"/>
</dbReference>
<comment type="caution">
    <text evidence="4">The sequence shown here is derived from an EMBL/GenBank/DDBJ whole genome shotgun (WGS) entry which is preliminary data.</text>
</comment>
<evidence type="ECO:0000313" key="5">
    <source>
        <dbReference type="Proteomes" id="UP000292423"/>
    </source>
</evidence>
<keyword evidence="1" id="KW-0560">Oxidoreductase</keyword>
<accession>A0A4Q7YNK7</accession>
<dbReference type="InterPro" id="IPR013149">
    <property type="entry name" value="ADH-like_C"/>
</dbReference>
<keyword evidence="5" id="KW-1185">Reference proteome</keyword>
<reference evidence="4 5" key="1">
    <citation type="submission" date="2019-02" db="EMBL/GenBank/DDBJ databases">
        <title>Genomic Encyclopedia of Type Strains, Phase IV (KMG-IV): sequencing the most valuable type-strain genomes for metagenomic binning, comparative biology and taxonomic classification.</title>
        <authorList>
            <person name="Goeker M."/>
        </authorList>
    </citation>
    <scope>NUCLEOTIDE SEQUENCE [LARGE SCALE GENOMIC DNA]</scope>
    <source>
        <strain evidence="4 5">DSM 105135</strain>
    </source>
</reference>
<name>A0A4Q7YNK7_9GAMM</name>
<gene>
    <name evidence="4" type="ORF">EV700_2385</name>
</gene>
<dbReference type="CDD" id="cd08262">
    <property type="entry name" value="Zn_ADH8"/>
    <property type="match status" value="1"/>
</dbReference>
<proteinExistence type="predicted"/>
<dbReference type="Gene3D" id="3.40.50.720">
    <property type="entry name" value="NAD(P)-binding Rossmann-like Domain"/>
    <property type="match status" value="2"/>
</dbReference>
<dbReference type="Pfam" id="PF00107">
    <property type="entry name" value="ADH_zinc_N"/>
    <property type="match status" value="1"/>
</dbReference>
<dbReference type="PANTHER" id="PTHR43189:SF1">
    <property type="entry name" value="ZINC-TYPE ALCOHOL DEHYDROGENASE-LIKE PROTEIN C1198.01"/>
    <property type="match status" value="1"/>
</dbReference>
<dbReference type="AlphaFoldDB" id="A0A4Q7YNK7"/>
<dbReference type="GO" id="GO:0016491">
    <property type="term" value="F:oxidoreductase activity"/>
    <property type="evidence" value="ECO:0007669"/>
    <property type="project" value="UniProtKB-KW"/>
</dbReference>
<dbReference type="PANTHER" id="PTHR43189">
    <property type="entry name" value="ZINC-TYPE ALCOHOL DEHYDROGENASE-LIKE PROTEIN C1198.01-RELATED"/>
    <property type="match status" value="1"/>
</dbReference>
<dbReference type="SUPFAM" id="SSF51735">
    <property type="entry name" value="NAD(P)-binding Rossmann-fold domains"/>
    <property type="match status" value="1"/>
</dbReference>
<dbReference type="InterPro" id="IPR011032">
    <property type="entry name" value="GroES-like_sf"/>
</dbReference>
<dbReference type="Pfam" id="PF08240">
    <property type="entry name" value="ADH_N"/>
    <property type="match status" value="1"/>
</dbReference>
<feature type="domain" description="Alcohol dehydrogenase-like N-terminal" evidence="3">
    <location>
        <begin position="23"/>
        <end position="135"/>
    </location>
</feature>
<evidence type="ECO:0000259" key="3">
    <source>
        <dbReference type="Pfam" id="PF08240"/>
    </source>
</evidence>
<dbReference type="OrthoDB" id="9773078at2"/>
<evidence type="ECO:0000313" key="4">
    <source>
        <dbReference type="EMBL" id="RZU38453.1"/>
    </source>
</evidence>
<dbReference type="InterPro" id="IPR013154">
    <property type="entry name" value="ADH-like_N"/>
</dbReference>
<dbReference type="Proteomes" id="UP000292423">
    <property type="component" value="Unassembled WGS sequence"/>
</dbReference>
<feature type="domain" description="Alcohol dehydrogenase-like C-terminal" evidence="2">
    <location>
        <begin position="174"/>
        <end position="338"/>
    </location>
</feature>
<sequence length="385" mass="40923">MKAVVCKDKVLSVAERPEPVPAKGQLLVKVIRCGICGSDLHVRQHCDHWGKLMVRSGYTALQSSSQEVVFGHEFSAEVLDTGPRTRTSLKPGTPIVAVPMLRRGKEIDLVGLSAYTPGAYAERTLVEASLAMAIPNGLSPVDAALTEPLAVAWHAVLRGEVKSSDVAIVIGCGPVGLAIICLLKARGVREIVASDFSPVRRAMAERCGATRIIDPSQESPFTSRRKSGFIHDAQDLFELAVGTKEKLDLLPVPWWPLWAAGERIVGRKHPVVFECVGAPGILQSIIDGAPMFTRVVVVGVCMQPDTIEPAVGINKELDIRFALGYTPLEFRQALHMLAEGEVDASPLVTATVGLGGVDAAFTALGQAGGHAKILIDPASAVSEVA</sequence>